<name>A0ABQ8V0D9_9AGAR</name>
<sequence length="75" mass="8246">MIVRATSQVLQARLFFGGVLLHLLLSVANIEGHSTTTQGPRQNFCTHIQGMVAGGMYSQLCLVCYMPVCKTWIFG</sequence>
<proteinExistence type="predicted"/>
<evidence type="ECO:0000313" key="3">
    <source>
        <dbReference type="Proteomes" id="UP001150217"/>
    </source>
</evidence>
<accession>A0ABQ8V0D9</accession>
<evidence type="ECO:0000313" key="2">
    <source>
        <dbReference type="EMBL" id="KAJ4466077.1"/>
    </source>
</evidence>
<protein>
    <recommendedName>
        <fullName evidence="4">Secreted protein</fullName>
    </recommendedName>
</protein>
<dbReference type="EMBL" id="JANVFT010000118">
    <property type="protein sequence ID" value="KAJ4466077.1"/>
    <property type="molecule type" value="Genomic_DNA"/>
</dbReference>
<evidence type="ECO:0008006" key="4">
    <source>
        <dbReference type="Google" id="ProtNLM"/>
    </source>
</evidence>
<feature type="chain" id="PRO_5045318445" description="Secreted protein" evidence="1">
    <location>
        <begin position="33"/>
        <end position="75"/>
    </location>
</feature>
<organism evidence="2 3">
    <name type="scientific">Lentinula lateritia</name>
    <dbReference type="NCBI Taxonomy" id="40482"/>
    <lineage>
        <taxon>Eukaryota</taxon>
        <taxon>Fungi</taxon>
        <taxon>Dikarya</taxon>
        <taxon>Basidiomycota</taxon>
        <taxon>Agaricomycotina</taxon>
        <taxon>Agaricomycetes</taxon>
        <taxon>Agaricomycetidae</taxon>
        <taxon>Agaricales</taxon>
        <taxon>Marasmiineae</taxon>
        <taxon>Omphalotaceae</taxon>
        <taxon>Lentinula</taxon>
    </lineage>
</organism>
<dbReference type="Proteomes" id="UP001150217">
    <property type="component" value="Unassembled WGS sequence"/>
</dbReference>
<feature type="signal peptide" evidence="1">
    <location>
        <begin position="1"/>
        <end position="32"/>
    </location>
</feature>
<comment type="caution">
    <text evidence="2">The sequence shown here is derived from an EMBL/GenBank/DDBJ whole genome shotgun (WGS) entry which is preliminary data.</text>
</comment>
<gene>
    <name evidence="2" type="ORF">C8R41DRAFT_857280</name>
</gene>
<keyword evidence="3" id="KW-1185">Reference proteome</keyword>
<evidence type="ECO:0000256" key="1">
    <source>
        <dbReference type="SAM" id="SignalP"/>
    </source>
</evidence>
<reference evidence="2" key="1">
    <citation type="submission" date="2022-08" db="EMBL/GenBank/DDBJ databases">
        <title>A Global Phylogenomic Analysis of the Shiitake Genus Lentinula.</title>
        <authorList>
            <consortium name="DOE Joint Genome Institute"/>
            <person name="Sierra-Patev S."/>
            <person name="Min B."/>
            <person name="Naranjo-Ortiz M."/>
            <person name="Looney B."/>
            <person name="Konkel Z."/>
            <person name="Slot J.C."/>
            <person name="Sakamoto Y."/>
            <person name="Steenwyk J.L."/>
            <person name="Rokas A."/>
            <person name="Carro J."/>
            <person name="Camarero S."/>
            <person name="Ferreira P."/>
            <person name="Molpeceres G."/>
            <person name="Ruiz-Duenas F.J."/>
            <person name="Serrano A."/>
            <person name="Henrissat B."/>
            <person name="Drula E."/>
            <person name="Hughes K.W."/>
            <person name="Mata J.L."/>
            <person name="Ishikawa N.K."/>
            <person name="Vargas-Isla R."/>
            <person name="Ushijima S."/>
            <person name="Smith C.A."/>
            <person name="Ahrendt S."/>
            <person name="Andreopoulos W."/>
            <person name="He G."/>
            <person name="Labutti K."/>
            <person name="Lipzen A."/>
            <person name="Ng V."/>
            <person name="Riley R."/>
            <person name="Sandor L."/>
            <person name="Barry K."/>
            <person name="Martinez A.T."/>
            <person name="Xiao Y."/>
            <person name="Gibbons J.G."/>
            <person name="Terashima K."/>
            <person name="Grigoriev I.V."/>
            <person name="Hibbett D.S."/>
        </authorList>
    </citation>
    <scope>NUCLEOTIDE SEQUENCE</scope>
    <source>
        <strain evidence="2">RHP3577 ss4</strain>
    </source>
</reference>
<keyword evidence="1" id="KW-0732">Signal</keyword>